<keyword evidence="1" id="KW-1133">Transmembrane helix</keyword>
<reference evidence="2 3" key="1">
    <citation type="journal article" date="2017" name="Nature">
        <title>The Apostasia genome and the evolution of orchids.</title>
        <authorList>
            <person name="Zhang G.Q."/>
            <person name="Liu K.W."/>
            <person name="Li Z."/>
            <person name="Lohaus R."/>
            <person name="Hsiao Y.Y."/>
            <person name="Niu S.C."/>
            <person name="Wang J.Y."/>
            <person name="Lin Y.C."/>
            <person name="Xu Q."/>
            <person name="Chen L.J."/>
            <person name="Yoshida K."/>
            <person name="Fujiwara S."/>
            <person name="Wang Z.W."/>
            <person name="Zhang Y.Q."/>
            <person name="Mitsuda N."/>
            <person name="Wang M."/>
            <person name="Liu G.H."/>
            <person name="Pecoraro L."/>
            <person name="Huang H.X."/>
            <person name="Xiao X.J."/>
            <person name="Lin M."/>
            <person name="Wu X.Y."/>
            <person name="Wu W.L."/>
            <person name="Chen Y.Y."/>
            <person name="Chang S.B."/>
            <person name="Sakamoto S."/>
            <person name="Ohme-Takagi M."/>
            <person name="Yagi M."/>
            <person name="Zeng S.J."/>
            <person name="Shen C.Y."/>
            <person name="Yeh C.M."/>
            <person name="Luo Y.B."/>
            <person name="Tsai W.C."/>
            <person name="Van de Peer Y."/>
            <person name="Liu Z.J."/>
        </authorList>
    </citation>
    <scope>NUCLEOTIDE SEQUENCE [LARGE SCALE GENOMIC DNA]</scope>
    <source>
        <strain evidence="3">cv. Shenzhen</strain>
        <tissue evidence="2">Stem</tissue>
    </source>
</reference>
<keyword evidence="1" id="KW-0812">Transmembrane</keyword>
<dbReference type="Proteomes" id="UP000236161">
    <property type="component" value="Unassembled WGS sequence"/>
</dbReference>
<evidence type="ECO:0000313" key="2">
    <source>
        <dbReference type="EMBL" id="PKA49409.1"/>
    </source>
</evidence>
<protein>
    <submittedName>
        <fullName evidence="2">Uncharacterized protein</fullName>
    </submittedName>
</protein>
<organism evidence="2 3">
    <name type="scientific">Apostasia shenzhenica</name>
    <dbReference type="NCBI Taxonomy" id="1088818"/>
    <lineage>
        <taxon>Eukaryota</taxon>
        <taxon>Viridiplantae</taxon>
        <taxon>Streptophyta</taxon>
        <taxon>Embryophyta</taxon>
        <taxon>Tracheophyta</taxon>
        <taxon>Spermatophyta</taxon>
        <taxon>Magnoliopsida</taxon>
        <taxon>Liliopsida</taxon>
        <taxon>Asparagales</taxon>
        <taxon>Orchidaceae</taxon>
        <taxon>Apostasioideae</taxon>
        <taxon>Apostasia</taxon>
    </lineage>
</organism>
<feature type="transmembrane region" description="Helical" evidence="1">
    <location>
        <begin position="79"/>
        <end position="101"/>
    </location>
</feature>
<evidence type="ECO:0000313" key="3">
    <source>
        <dbReference type="Proteomes" id="UP000236161"/>
    </source>
</evidence>
<gene>
    <name evidence="2" type="ORF">AXF42_Ash016598</name>
</gene>
<evidence type="ECO:0000256" key="1">
    <source>
        <dbReference type="SAM" id="Phobius"/>
    </source>
</evidence>
<name>A0A2I0A1J6_9ASPA</name>
<proteinExistence type="predicted"/>
<dbReference type="AlphaFoldDB" id="A0A2I0A1J6"/>
<sequence length="137" mass="15859">MSRSPFRRNVLFKQMRVALIAKSFLLPSAAVHRPSPAPSFAVVHRQRHPSPLSIADAILHRRLLSTLSFVLIHHRRHPSLLCIVAINRFHVYIIGIFLHLVHLDLSVSSYLSRIRLVGTFVHHRRKDPLFPHNHCRL</sequence>
<accession>A0A2I0A1J6</accession>
<dbReference type="EMBL" id="KZ452038">
    <property type="protein sequence ID" value="PKA49409.1"/>
    <property type="molecule type" value="Genomic_DNA"/>
</dbReference>
<keyword evidence="3" id="KW-1185">Reference proteome</keyword>
<keyword evidence="1" id="KW-0472">Membrane</keyword>